<feature type="transmembrane region" description="Helical" evidence="1">
    <location>
        <begin position="569"/>
        <end position="589"/>
    </location>
</feature>
<feature type="chain" id="PRO_5008098497" evidence="2">
    <location>
        <begin position="35"/>
        <end position="1146"/>
    </location>
</feature>
<keyword evidence="1" id="KW-1133">Transmembrane helix</keyword>
<gene>
    <name evidence="3" type="ORF">AYL99_06289</name>
</gene>
<reference evidence="3 4" key="1">
    <citation type="submission" date="2016-04" db="EMBL/GenBank/DDBJ databases">
        <title>Draft genome of Fonsecaea erecta CBS 125763.</title>
        <authorList>
            <person name="Weiss V.A."/>
            <person name="Vicente V.A."/>
            <person name="Raittz R.T."/>
            <person name="Moreno L.F."/>
            <person name="De Souza E.M."/>
            <person name="Pedrosa F.O."/>
            <person name="Steffens M.B."/>
            <person name="Faoro H."/>
            <person name="Tadra-Sfeir M.Z."/>
            <person name="Najafzadeh M.J."/>
            <person name="Felipe M.S."/>
            <person name="Teixeira M."/>
            <person name="Sun J."/>
            <person name="Xi L."/>
            <person name="Gomes R."/>
            <person name="De Azevedo C.M."/>
            <person name="Salgado C.G."/>
            <person name="Da Silva M.B."/>
            <person name="Nascimento M.F."/>
            <person name="Queiroz-Telles F."/>
            <person name="Attili D.S."/>
            <person name="Gorbushina A."/>
        </authorList>
    </citation>
    <scope>NUCLEOTIDE SEQUENCE [LARGE SCALE GENOMIC DNA]</scope>
    <source>
        <strain evidence="3 4">CBS 125763</strain>
    </source>
</reference>
<organism evidence="3 4">
    <name type="scientific">Fonsecaea erecta</name>
    <dbReference type="NCBI Taxonomy" id="1367422"/>
    <lineage>
        <taxon>Eukaryota</taxon>
        <taxon>Fungi</taxon>
        <taxon>Dikarya</taxon>
        <taxon>Ascomycota</taxon>
        <taxon>Pezizomycotina</taxon>
        <taxon>Eurotiomycetes</taxon>
        <taxon>Chaetothyriomycetidae</taxon>
        <taxon>Chaetothyriales</taxon>
        <taxon>Herpotrichiellaceae</taxon>
        <taxon>Fonsecaea</taxon>
    </lineage>
</organism>
<feature type="transmembrane region" description="Helical" evidence="1">
    <location>
        <begin position="682"/>
        <end position="703"/>
    </location>
</feature>
<sequence length="1146" mass="127298">MLIRQTWYRVCMCAVLNLLGLCLFFSALPTAAQAVAGYQHPAQLESGLSARSPLPKLSLRDAIPKSPPWVYPSDLGDPPACLSHGPGCPFDPNYMTSCSAEKCTATFIGSCVQTDTLINKDCICKNLFSSTCSSQCSGVRDHASYLYWLNATCGDLDDWDGLPKNWTNGLLKPSFLFVGSWDSGEGFWGLDNVYPCFASAECWYSDNYVRPWAVNSTCAGFEASIWEPNLYTAVEAAAFFPDAPGKGYSPSYVSSEPYDPKQDDSIFIDRNGFCKEAYNASHDDCSAAGRTSLLLWASAICHPSGTYGWPVNWRDSLLIYNATLVNSSTLVPPISPGPNHCSGTVNSTIRDCTFSACTVSENNCTGVGNAVDKRCLCQSVGLLDQCNATAIEKTELDLWLNKTCHGIPDFVGLPNNWEDGLMVMNASYQDQQNFSWPSCLNAHSCFDVLSGTQQKCSMSLCDLDPSGGNCSSTTVGFKASCFCRPVTYETTCTENCKLSWEREGYLRWMNSTCSPVAGWDGLPRNWTKLLYVQNDELLPWSWRIQIAPDKSFNTTSTGSDPPQECPSTVSSLVAFAAVNAAMALLVPIFGRRDVMKKLTFRQCGHRGSRMWLLTGPAAVILHVASNVVGAYIIKSTPGYGGVNVGELVLLWCTRPRISWMIIALIPWQAEDAIYFSVASSTLLAEVILQLLGAYYMGVATNYARVQKFYTVGRLQHASRGKDAAVMYAGSIMWLSVMFIAVATCLWSMLGISNYVAVLAFTIRGFNRKAKRSRELANARATKLTSLRTAHDAWTPAVADLEREKQALGDVYPHAIRAFQALARGWQALQTYVTDDTNRLIIASKAIRQNKKKRPSDGADAEEEYADAYYVWIETPSKQLSDLATFGEAAAELYSEAQQHRNALMRQSESTAAENSMLRVRLATTHRKVQTIQSLIRAYQKRRQQLAAVQPSISEQSFVRGRLRDLENRFQKNRQGWRLSHQYQLDHLRQIFDSLTRRISLKAQLRDLRGPGDAFRDQNTLTGLETLIRTGETKSQCERHALEAWRGLCTSWVQIGAEHARLIKIWSGLEKKRRKEDEERQRGNSALLKKIALRSIVGMFGCWAAQWVWWVGYVRASGDDYCPPKLSQIATVWTVFSTIGVMLGGSL</sequence>
<accession>A0A178ZH77</accession>
<protein>
    <submittedName>
        <fullName evidence="3">Uncharacterized protein</fullName>
    </submittedName>
</protein>
<dbReference type="OrthoDB" id="4146397at2759"/>
<dbReference type="RefSeq" id="XP_018692359.1">
    <property type="nucleotide sequence ID" value="XM_018837799.1"/>
</dbReference>
<name>A0A178ZH77_9EURO</name>
<dbReference type="AlphaFoldDB" id="A0A178ZH77"/>
<proteinExistence type="predicted"/>
<feature type="transmembrane region" description="Helical" evidence="1">
    <location>
        <begin position="1125"/>
        <end position="1144"/>
    </location>
</feature>
<dbReference type="Proteomes" id="UP000078343">
    <property type="component" value="Unassembled WGS sequence"/>
</dbReference>
<evidence type="ECO:0000313" key="4">
    <source>
        <dbReference type="Proteomes" id="UP000078343"/>
    </source>
</evidence>
<evidence type="ECO:0000313" key="3">
    <source>
        <dbReference type="EMBL" id="OAP58992.1"/>
    </source>
</evidence>
<feature type="transmembrane region" description="Helical" evidence="1">
    <location>
        <begin position="724"/>
        <end position="742"/>
    </location>
</feature>
<keyword evidence="2" id="KW-0732">Signal</keyword>
<feature type="signal peptide" evidence="2">
    <location>
        <begin position="1"/>
        <end position="34"/>
    </location>
</feature>
<evidence type="ECO:0000256" key="2">
    <source>
        <dbReference type="SAM" id="SignalP"/>
    </source>
</evidence>
<feature type="transmembrane region" description="Helical" evidence="1">
    <location>
        <begin position="748"/>
        <end position="765"/>
    </location>
</feature>
<keyword evidence="1" id="KW-0812">Transmembrane</keyword>
<dbReference type="EMBL" id="LVYI01000005">
    <property type="protein sequence ID" value="OAP58992.1"/>
    <property type="molecule type" value="Genomic_DNA"/>
</dbReference>
<feature type="transmembrane region" description="Helical" evidence="1">
    <location>
        <begin position="610"/>
        <end position="633"/>
    </location>
</feature>
<keyword evidence="4" id="KW-1185">Reference proteome</keyword>
<dbReference type="GeneID" id="30010457"/>
<keyword evidence="1" id="KW-0472">Membrane</keyword>
<evidence type="ECO:0000256" key="1">
    <source>
        <dbReference type="SAM" id="Phobius"/>
    </source>
</evidence>
<feature type="transmembrane region" description="Helical" evidence="1">
    <location>
        <begin position="1090"/>
        <end position="1113"/>
    </location>
</feature>
<comment type="caution">
    <text evidence="3">The sequence shown here is derived from an EMBL/GenBank/DDBJ whole genome shotgun (WGS) entry which is preliminary data.</text>
</comment>